<evidence type="ECO:0000313" key="8">
    <source>
        <dbReference type="Proteomes" id="UP000434241"/>
    </source>
</evidence>
<protein>
    <submittedName>
        <fullName evidence="7">Site-specific DNA-methyltransferase</fullName>
    </submittedName>
</protein>
<dbReference type="GeneID" id="93159294"/>
<dbReference type="AlphaFoldDB" id="A0A6N7V3B9"/>
<evidence type="ECO:0000256" key="3">
    <source>
        <dbReference type="ARBA" id="ARBA00022679"/>
    </source>
</evidence>
<dbReference type="SUPFAM" id="SSF53335">
    <property type="entry name" value="S-adenosyl-L-methionine-dependent methyltransferases"/>
    <property type="match status" value="1"/>
</dbReference>
<dbReference type="GO" id="GO:0009307">
    <property type="term" value="P:DNA restriction-modification system"/>
    <property type="evidence" value="ECO:0007669"/>
    <property type="project" value="UniProtKB-KW"/>
</dbReference>
<dbReference type="InterPro" id="IPR002941">
    <property type="entry name" value="DNA_methylase_N4/N6"/>
</dbReference>
<dbReference type="InterPro" id="IPR002295">
    <property type="entry name" value="N4/N6-MTase_EcoPI_Mod-like"/>
</dbReference>
<evidence type="ECO:0000256" key="5">
    <source>
        <dbReference type="ARBA" id="ARBA00022747"/>
    </source>
</evidence>
<dbReference type="EMBL" id="VUMR01000050">
    <property type="protein sequence ID" value="MSS56885.1"/>
    <property type="molecule type" value="Genomic_DNA"/>
</dbReference>
<keyword evidence="8" id="KW-1185">Reference proteome</keyword>
<dbReference type="RefSeq" id="WP_154556445.1">
    <property type="nucleotide sequence ID" value="NZ_VUMR01000050.1"/>
</dbReference>
<proteinExistence type="inferred from homology"/>
<name>A0A6N7V3B9_9FIRM</name>
<sequence length="673" mass="77747">MDRLDSLSLNLEKNNIDKIKELFPEAIEEGKINFDMLRAMLGDEVDDSKEKYQFTWNGKAKSIKLAQTPSSATLRPCKEKSKNWDTTENIYIEGDNLEVLKQLQKTYYGKIKMIYIDPPYNTGNDFVYHDDFRNSIENYKEQTNQTSSSNPESSGRFHTDWLNMMYSRLLLAKNLLTNDGVIFISIDDNEMVNLKKMCDEVFGESNFVNIISAKTKNIAGASGGGEDKRLKKNIEYILIYTKNYLEFTSFDKVYNKTEIGELLDNYRENGISWKYTSVLVDPGEKIFYKTTKDGDGNDISIYKRKKPKFSSVSQLMKENSLSEREVYYKYFNEIYTTAMPQSSIRTRVLDIVDELNKDSLYSIEYIPKTGKNKGKLYEQFYKGEKLRLFAWFKDVSIKDHENVFKLDAQGTLWDNINLNNLTKEGDIQFENGKKPLDLMSKIVGMIRENNFTVMDFFSGSASTAHAVMKINNEDGGNRKFIMVQLPELCDEKSEAYKAGYKNICEIGEERIRRAGEKIKAEWEKEHPSDGLFGSDEEFTTDIGFKVFKLDSTNVNEWDPNMKLDEKELAMRLGEVFKEGRSKEDILYEIMLKYGVFDKQVEEIDVNGKTMYRVGKRYMIVCLEDCITSEDVKAIAELSPRTVIFNEAGFMDDNSKINAVYNLEKSGVEDIKCI</sequence>
<dbReference type="InterPro" id="IPR002052">
    <property type="entry name" value="DNA_methylase_N6_adenine_CS"/>
</dbReference>
<dbReference type="GO" id="GO:0008170">
    <property type="term" value="F:N-methyltransferase activity"/>
    <property type="evidence" value="ECO:0007669"/>
    <property type="project" value="InterPro"/>
</dbReference>
<evidence type="ECO:0000256" key="4">
    <source>
        <dbReference type="ARBA" id="ARBA00022691"/>
    </source>
</evidence>
<gene>
    <name evidence="7" type="ORF">FYJ55_08340</name>
</gene>
<dbReference type="PROSITE" id="PS00092">
    <property type="entry name" value="N6_MTASE"/>
    <property type="match status" value="1"/>
</dbReference>
<dbReference type="Pfam" id="PF01555">
    <property type="entry name" value="N6_N4_Mtase"/>
    <property type="match status" value="1"/>
</dbReference>
<dbReference type="Proteomes" id="UP000434241">
    <property type="component" value="Unassembled WGS sequence"/>
</dbReference>
<evidence type="ECO:0000259" key="6">
    <source>
        <dbReference type="Pfam" id="PF01555"/>
    </source>
</evidence>
<organism evidence="7 8">
    <name type="scientific">Holdemanella porci</name>
    <dbReference type="NCBI Taxonomy" id="2652276"/>
    <lineage>
        <taxon>Bacteria</taxon>
        <taxon>Bacillati</taxon>
        <taxon>Bacillota</taxon>
        <taxon>Erysipelotrichia</taxon>
        <taxon>Erysipelotrichales</taxon>
        <taxon>Erysipelotrichaceae</taxon>
        <taxon>Holdemanella</taxon>
    </lineage>
</organism>
<feature type="domain" description="DNA methylase N-4/N-6" evidence="6">
    <location>
        <begin position="111"/>
        <end position="480"/>
    </location>
</feature>
<comment type="similarity">
    <text evidence="1">Belongs to the N(4)/N(6)-methyltransferase family.</text>
</comment>
<dbReference type="PIRSF" id="PIRSF015855">
    <property type="entry name" value="TypeIII_Mtase_mKpnI"/>
    <property type="match status" value="1"/>
</dbReference>
<accession>A0A6N7V3B9</accession>
<dbReference type="Gene3D" id="3.40.50.150">
    <property type="entry name" value="Vaccinia Virus protein VP39"/>
    <property type="match status" value="1"/>
</dbReference>
<dbReference type="GO" id="GO:0032259">
    <property type="term" value="P:methylation"/>
    <property type="evidence" value="ECO:0007669"/>
    <property type="project" value="UniProtKB-KW"/>
</dbReference>
<keyword evidence="3 7" id="KW-0808">Transferase</keyword>
<keyword evidence="4" id="KW-0949">S-adenosyl-L-methionine</keyword>
<comment type="caution">
    <text evidence="7">The sequence shown here is derived from an EMBL/GenBank/DDBJ whole genome shotgun (WGS) entry which is preliminary data.</text>
</comment>
<evidence type="ECO:0000256" key="2">
    <source>
        <dbReference type="ARBA" id="ARBA00022603"/>
    </source>
</evidence>
<keyword evidence="2 7" id="KW-0489">Methyltransferase</keyword>
<dbReference type="GO" id="GO:0003677">
    <property type="term" value="F:DNA binding"/>
    <property type="evidence" value="ECO:0007669"/>
    <property type="project" value="InterPro"/>
</dbReference>
<evidence type="ECO:0000313" key="7">
    <source>
        <dbReference type="EMBL" id="MSS56885.1"/>
    </source>
</evidence>
<evidence type="ECO:0000256" key="1">
    <source>
        <dbReference type="ARBA" id="ARBA00006594"/>
    </source>
</evidence>
<dbReference type="PRINTS" id="PR00506">
    <property type="entry name" value="D21N6MTFRASE"/>
</dbReference>
<keyword evidence="5" id="KW-0680">Restriction system</keyword>
<reference evidence="7 8" key="1">
    <citation type="submission" date="2019-08" db="EMBL/GenBank/DDBJ databases">
        <title>In-depth cultivation of the pig gut microbiome towards novel bacterial diversity and tailored functional studies.</title>
        <authorList>
            <person name="Wylensek D."/>
            <person name="Hitch T.C.A."/>
            <person name="Clavel T."/>
        </authorList>
    </citation>
    <scope>NUCLEOTIDE SEQUENCE [LARGE SCALE GENOMIC DNA]</scope>
    <source>
        <strain evidence="7 8">LKV-472-APC-3</strain>
    </source>
</reference>
<dbReference type="InterPro" id="IPR029063">
    <property type="entry name" value="SAM-dependent_MTases_sf"/>
</dbReference>